<feature type="region of interest" description="Disordered" evidence="6">
    <location>
        <begin position="263"/>
        <end position="288"/>
    </location>
</feature>
<evidence type="ECO:0000256" key="4">
    <source>
        <dbReference type="PROSITE-ProRule" id="PRU00108"/>
    </source>
</evidence>
<dbReference type="GO" id="GO:0005634">
    <property type="term" value="C:nucleus"/>
    <property type="evidence" value="ECO:0007669"/>
    <property type="project" value="UniProtKB-SubCell"/>
</dbReference>
<dbReference type="SUPFAM" id="SSF46689">
    <property type="entry name" value="Homeodomain-like"/>
    <property type="match status" value="1"/>
</dbReference>
<keyword evidence="1 4" id="KW-0238">DNA-binding</keyword>
<gene>
    <name evidence="8" type="ORF">BSL78_01990</name>
</gene>
<dbReference type="EMBL" id="MRZV01000041">
    <property type="protein sequence ID" value="PIK61066.1"/>
    <property type="molecule type" value="Genomic_DNA"/>
</dbReference>
<evidence type="ECO:0000259" key="7">
    <source>
        <dbReference type="PROSITE" id="PS50071"/>
    </source>
</evidence>
<dbReference type="FunFam" id="1.10.10.60:FF:000176">
    <property type="entry name" value="pancreas/duodenum homeobox protein 1"/>
    <property type="match status" value="1"/>
</dbReference>
<feature type="region of interest" description="Disordered" evidence="6">
    <location>
        <begin position="144"/>
        <end position="178"/>
    </location>
</feature>
<dbReference type="PROSITE" id="PS50071">
    <property type="entry name" value="HOMEOBOX_2"/>
    <property type="match status" value="1"/>
</dbReference>
<accession>A0A2G8LLC8</accession>
<dbReference type="GO" id="GO:0048513">
    <property type="term" value="P:animal organ development"/>
    <property type="evidence" value="ECO:0007669"/>
    <property type="project" value="UniProtKB-ARBA"/>
</dbReference>
<feature type="domain" description="Homeobox" evidence="7">
    <location>
        <begin position="204"/>
        <end position="264"/>
    </location>
</feature>
<feature type="DNA-binding region" description="Homeobox" evidence="4">
    <location>
        <begin position="206"/>
        <end position="265"/>
    </location>
</feature>
<evidence type="ECO:0000256" key="1">
    <source>
        <dbReference type="ARBA" id="ARBA00023125"/>
    </source>
</evidence>
<dbReference type="PANTHER" id="PTHR45664">
    <property type="entry name" value="PROTEIN ZERKNUELLT 1-RELATED"/>
    <property type="match status" value="1"/>
</dbReference>
<dbReference type="GO" id="GO:0045944">
    <property type="term" value="P:positive regulation of transcription by RNA polymerase II"/>
    <property type="evidence" value="ECO:0007669"/>
    <property type="project" value="UniProtKB-ARBA"/>
</dbReference>
<evidence type="ECO:0000313" key="8">
    <source>
        <dbReference type="EMBL" id="PIK61066.1"/>
    </source>
</evidence>
<evidence type="ECO:0000256" key="6">
    <source>
        <dbReference type="SAM" id="MobiDB-lite"/>
    </source>
</evidence>
<dbReference type="PROSITE" id="PS00027">
    <property type="entry name" value="HOMEOBOX_1"/>
    <property type="match status" value="1"/>
</dbReference>
<dbReference type="PRINTS" id="PR00024">
    <property type="entry name" value="HOMEOBOX"/>
</dbReference>
<sequence>MEDTHQGYYPNYYKDQYGGGGGGLCFGPEADYTYAPSQQSACLYSNKSETDTISYSSIPDLRVSDYNMYSSSYPTTTMYNMTCGVATGHSDLAAAFTTNGLSQVPTSIVEQLTGNQRDHLEQGLACVTQQQQDHHQGKVVNGCGQQSPLSPQPPTGSLPGAISHLPNGKEGNQTPLPYPWMRPTKSHARTWKRGWTGATCADFDENKRTRTAYTRSQLLELEKEFHYNKYISRPRRIELAALLNLTERHIKIWFQNRRMKWKKVEAKRKPNQDENENEGKKEDCKKNSIDEMSLLQVENVKSENQTADFRLTHNGSVEGHEEDDCIESHTVLPIKTEQNDTCIAPPDLKENLPCVVERDYKIMAADSNSSNDTMDHVSMSRDVNALKYLENREIY</sequence>
<keyword evidence="2 4" id="KW-0371">Homeobox</keyword>
<comment type="caution">
    <text evidence="8">The sequence shown here is derived from an EMBL/GenBank/DDBJ whole genome shotgun (WGS) entry which is preliminary data.</text>
</comment>
<evidence type="ECO:0000256" key="3">
    <source>
        <dbReference type="ARBA" id="ARBA00023242"/>
    </source>
</evidence>
<dbReference type="Proteomes" id="UP000230750">
    <property type="component" value="Unassembled WGS sequence"/>
</dbReference>
<dbReference type="CDD" id="cd00086">
    <property type="entry name" value="homeodomain"/>
    <property type="match status" value="1"/>
</dbReference>
<dbReference type="InterPro" id="IPR017970">
    <property type="entry name" value="Homeobox_CS"/>
</dbReference>
<dbReference type="GO" id="GO:0000981">
    <property type="term" value="F:DNA-binding transcription factor activity, RNA polymerase II-specific"/>
    <property type="evidence" value="ECO:0007669"/>
    <property type="project" value="InterPro"/>
</dbReference>
<dbReference type="InterPro" id="IPR001356">
    <property type="entry name" value="HD"/>
</dbReference>
<dbReference type="InterPro" id="IPR020479">
    <property type="entry name" value="HD_metazoa"/>
</dbReference>
<dbReference type="STRING" id="307972.A0A2G8LLC8"/>
<comment type="subcellular location">
    <subcellularLocation>
        <location evidence="4 5">Nucleus</location>
    </subcellularLocation>
</comment>
<dbReference type="Pfam" id="PF00046">
    <property type="entry name" value="Homeodomain"/>
    <property type="match status" value="1"/>
</dbReference>
<organism evidence="8 9">
    <name type="scientific">Stichopus japonicus</name>
    <name type="common">Sea cucumber</name>
    <dbReference type="NCBI Taxonomy" id="307972"/>
    <lineage>
        <taxon>Eukaryota</taxon>
        <taxon>Metazoa</taxon>
        <taxon>Echinodermata</taxon>
        <taxon>Eleutherozoa</taxon>
        <taxon>Echinozoa</taxon>
        <taxon>Holothuroidea</taxon>
        <taxon>Aspidochirotacea</taxon>
        <taxon>Aspidochirotida</taxon>
        <taxon>Stichopodidae</taxon>
        <taxon>Apostichopus</taxon>
    </lineage>
</organism>
<dbReference type="InterPro" id="IPR009057">
    <property type="entry name" value="Homeodomain-like_sf"/>
</dbReference>
<keyword evidence="3 4" id="KW-0539">Nucleus</keyword>
<dbReference type="Gene3D" id="1.10.10.60">
    <property type="entry name" value="Homeodomain-like"/>
    <property type="match status" value="1"/>
</dbReference>
<evidence type="ECO:0000313" key="9">
    <source>
        <dbReference type="Proteomes" id="UP000230750"/>
    </source>
</evidence>
<reference evidence="8 9" key="1">
    <citation type="journal article" date="2017" name="PLoS Biol.">
        <title>The sea cucumber genome provides insights into morphological evolution and visceral regeneration.</title>
        <authorList>
            <person name="Zhang X."/>
            <person name="Sun L."/>
            <person name="Yuan J."/>
            <person name="Sun Y."/>
            <person name="Gao Y."/>
            <person name="Zhang L."/>
            <person name="Li S."/>
            <person name="Dai H."/>
            <person name="Hamel J.F."/>
            <person name="Liu C."/>
            <person name="Yu Y."/>
            <person name="Liu S."/>
            <person name="Lin W."/>
            <person name="Guo K."/>
            <person name="Jin S."/>
            <person name="Xu P."/>
            <person name="Storey K.B."/>
            <person name="Huan P."/>
            <person name="Zhang T."/>
            <person name="Zhou Y."/>
            <person name="Zhang J."/>
            <person name="Lin C."/>
            <person name="Li X."/>
            <person name="Xing L."/>
            <person name="Huo D."/>
            <person name="Sun M."/>
            <person name="Wang L."/>
            <person name="Mercier A."/>
            <person name="Li F."/>
            <person name="Yang H."/>
            <person name="Xiang J."/>
        </authorList>
    </citation>
    <scope>NUCLEOTIDE SEQUENCE [LARGE SCALE GENOMIC DNA]</scope>
    <source>
        <strain evidence="8">Shaxun</strain>
        <tissue evidence="8">Muscle</tissue>
    </source>
</reference>
<name>A0A2G8LLC8_STIJA</name>
<dbReference type="PANTHER" id="PTHR45664:SF12">
    <property type="entry name" value="PANCREAS_DUODENUM HOMEOBOX PROTEIN 1"/>
    <property type="match status" value="1"/>
</dbReference>
<evidence type="ECO:0000256" key="2">
    <source>
        <dbReference type="ARBA" id="ARBA00023155"/>
    </source>
</evidence>
<protein>
    <submittedName>
        <fullName evidence="8">Homeodomain transcription factor</fullName>
    </submittedName>
</protein>
<proteinExistence type="predicted"/>
<dbReference type="AlphaFoldDB" id="A0A2G8LLC8"/>
<dbReference type="GO" id="GO:0000978">
    <property type="term" value="F:RNA polymerase II cis-regulatory region sequence-specific DNA binding"/>
    <property type="evidence" value="ECO:0007669"/>
    <property type="project" value="TreeGrafter"/>
</dbReference>
<dbReference type="OrthoDB" id="6159439at2759"/>
<keyword evidence="9" id="KW-1185">Reference proteome</keyword>
<dbReference type="SMART" id="SM00389">
    <property type="entry name" value="HOX"/>
    <property type="match status" value="1"/>
</dbReference>
<evidence type="ECO:0000256" key="5">
    <source>
        <dbReference type="RuleBase" id="RU000682"/>
    </source>
</evidence>